<sequence length="148" mass="16182">MPLWTIHHSAGCLDLDDRQALASGITELYGILPAFYVGVVFSEAAPGSLFIGGTARARFVRLAVDQIARTLPDAAARDRWIEKVGDYLTPFMADRSLDWELHIDETSRDLWLIQGMRPPGAGTPGERLWAERDAPVPHGDARPTSSAG</sequence>
<dbReference type="Proteomes" id="UP001369736">
    <property type="component" value="Unassembled WGS sequence"/>
</dbReference>
<dbReference type="Pfam" id="PF14832">
    <property type="entry name" value="Tautomerase_3"/>
    <property type="match status" value="1"/>
</dbReference>
<dbReference type="RefSeq" id="WP_337706148.1">
    <property type="nucleotide sequence ID" value="NZ_JBBEGM010000013.1"/>
</dbReference>
<accession>A0ABU8MBS5</accession>
<comment type="caution">
    <text evidence="3">The sequence shown here is derived from an EMBL/GenBank/DDBJ whole genome shotgun (WGS) entry which is preliminary data.</text>
</comment>
<evidence type="ECO:0000259" key="2">
    <source>
        <dbReference type="Pfam" id="PF14832"/>
    </source>
</evidence>
<feature type="domain" description="Tautomerase cis-CaaD-like" evidence="2">
    <location>
        <begin position="1"/>
        <end position="133"/>
    </location>
</feature>
<proteinExistence type="predicted"/>
<organism evidence="3 4">
    <name type="scientific">Actinomycetospora flava</name>
    <dbReference type="NCBI Taxonomy" id="3129232"/>
    <lineage>
        <taxon>Bacteria</taxon>
        <taxon>Bacillati</taxon>
        <taxon>Actinomycetota</taxon>
        <taxon>Actinomycetes</taxon>
        <taxon>Pseudonocardiales</taxon>
        <taxon>Pseudonocardiaceae</taxon>
        <taxon>Actinomycetospora</taxon>
    </lineage>
</organism>
<dbReference type="Gene3D" id="3.30.429.10">
    <property type="entry name" value="Macrophage Migration Inhibitory Factor"/>
    <property type="match status" value="1"/>
</dbReference>
<dbReference type="EMBL" id="JBBEGM010000013">
    <property type="protein sequence ID" value="MEJ2864782.1"/>
    <property type="molecule type" value="Genomic_DNA"/>
</dbReference>
<dbReference type="InterPro" id="IPR028116">
    <property type="entry name" value="Cis-CaaD-like"/>
</dbReference>
<dbReference type="InterPro" id="IPR014347">
    <property type="entry name" value="Tautomerase/MIF_sf"/>
</dbReference>
<evidence type="ECO:0000256" key="1">
    <source>
        <dbReference type="SAM" id="MobiDB-lite"/>
    </source>
</evidence>
<evidence type="ECO:0000313" key="4">
    <source>
        <dbReference type="Proteomes" id="UP001369736"/>
    </source>
</evidence>
<feature type="compositionally biased region" description="Basic and acidic residues" evidence="1">
    <location>
        <begin position="128"/>
        <end position="141"/>
    </location>
</feature>
<evidence type="ECO:0000313" key="3">
    <source>
        <dbReference type="EMBL" id="MEJ2864782.1"/>
    </source>
</evidence>
<keyword evidence="4" id="KW-1185">Reference proteome</keyword>
<name>A0ABU8MBS5_9PSEU</name>
<reference evidence="3 4" key="1">
    <citation type="submission" date="2024-03" db="EMBL/GenBank/DDBJ databases">
        <title>Actinomycetospora sp. OC33-EN07, a novel actinomycete isolated from wild orchid (Aerides multiflora).</title>
        <authorList>
            <person name="Suriyachadkun C."/>
        </authorList>
    </citation>
    <scope>NUCLEOTIDE SEQUENCE [LARGE SCALE GENOMIC DNA]</scope>
    <source>
        <strain evidence="3 4">OC33-EN07</strain>
    </source>
</reference>
<gene>
    <name evidence="3" type="ORF">WCD58_26735</name>
</gene>
<protein>
    <submittedName>
        <fullName evidence="3">Tautomerase family protein</fullName>
    </submittedName>
</protein>
<feature type="region of interest" description="Disordered" evidence="1">
    <location>
        <begin position="119"/>
        <end position="148"/>
    </location>
</feature>